<dbReference type="Proteomes" id="UP001459277">
    <property type="component" value="Unassembled WGS sequence"/>
</dbReference>
<accession>A0AAW2BGD3</accession>
<dbReference type="PANTHER" id="PTHR10961:SF7">
    <property type="entry name" value="FAD DEPENDENT OXIDOREDUCTASE DOMAIN-CONTAINING PROTEIN"/>
    <property type="match status" value="1"/>
</dbReference>
<dbReference type="GO" id="GO:0008115">
    <property type="term" value="F:sarcosine oxidase activity"/>
    <property type="evidence" value="ECO:0007669"/>
    <property type="project" value="TreeGrafter"/>
</dbReference>
<keyword evidence="5" id="KW-0560">Oxidoreductase</keyword>
<keyword evidence="4" id="KW-0274">FAD</keyword>
<dbReference type="EMBL" id="JAZDWU010000012">
    <property type="protein sequence ID" value="KAK9983950.1"/>
    <property type="molecule type" value="Genomic_DNA"/>
</dbReference>
<dbReference type="PANTHER" id="PTHR10961">
    <property type="entry name" value="PEROXISOMAL SARCOSINE OXIDASE"/>
    <property type="match status" value="1"/>
</dbReference>
<comment type="caution">
    <text evidence="7">The sequence shown here is derived from an EMBL/GenBank/DDBJ whole genome shotgun (WGS) entry which is preliminary data.</text>
</comment>
<dbReference type="GO" id="GO:0050660">
    <property type="term" value="F:flavin adenine dinucleotide binding"/>
    <property type="evidence" value="ECO:0007669"/>
    <property type="project" value="InterPro"/>
</dbReference>
<reference evidence="7 8" key="1">
    <citation type="submission" date="2024-01" db="EMBL/GenBank/DDBJ databases">
        <title>A telomere-to-telomere, gap-free genome of sweet tea (Lithocarpus litseifolius).</title>
        <authorList>
            <person name="Zhou J."/>
        </authorList>
    </citation>
    <scope>NUCLEOTIDE SEQUENCE [LARGE SCALE GENOMIC DNA]</scope>
    <source>
        <strain evidence="7">Zhou-2022a</strain>
        <tissue evidence="7">Leaf</tissue>
    </source>
</reference>
<evidence type="ECO:0000313" key="8">
    <source>
        <dbReference type="Proteomes" id="UP001459277"/>
    </source>
</evidence>
<organism evidence="7 8">
    <name type="scientific">Lithocarpus litseifolius</name>
    <dbReference type="NCBI Taxonomy" id="425828"/>
    <lineage>
        <taxon>Eukaryota</taxon>
        <taxon>Viridiplantae</taxon>
        <taxon>Streptophyta</taxon>
        <taxon>Embryophyta</taxon>
        <taxon>Tracheophyta</taxon>
        <taxon>Spermatophyta</taxon>
        <taxon>Magnoliopsida</taxon>
        <taxon>eudicotyledons</taxon>
        <taxon>Gunneridae</taxon>
        <taxon>Pentapetalae</taxon>
        <taxon>rosids</taxon>
        <taxon>fabids</taxon>
        <taxon>Fagales</taxon>
        <taxon>Fagaceae</taxon>
        <taxon>Lithocarpus</taxon>
    </lineage>
</organism>
<evidence type="ECO:0000256" key="3">
    <source>
        <dbReference type="ARBA" id="ARBA00022630"/>
    </source>
</evidence>
<evidence type="ECO:0000256" key="2">
    <source>
        <dbReference type="ARBA" id="ARBA00010989"/>
    </source>
</evidence>
<dbReference type="AlphaFoldDB" id="A0AAW2BGD3"/>
<evidence type="ECO:0000259" key="6">
    <source>
        <dbReference type="Pfam" id="PF01266"/>
    </source>
</evidence>
<proteinExistence type="inferred from homology"/>
<dbReference type="SUPFAM" id="SSF51905">
    <property type="entry name" value="FAD/NAD(P)-binding domain"/>
    <property type="match status" value="1"/>
</dbReference>
<dbReference type="Pfam" id="PF01266">
    <property type="entry name" value="DAO"/>
    <property type="match status" value="1"/>
</dbReference>
<comment type="cofactor">
    <cofactor evidence="1">
        <name>FAD</name>
        <dbReference type="ChEBI" id="CHEBI:57692"/>
    </cofactor>
</comment>
<dbReference type="Gene3D" id="3.50.50.60">
    <property type="entry name" value="FAD/NAD(P)-binding domain"/>
    <property type="match status" value="1"/>
</dbReference>
<feature type="domain" description="FAD dependent oxidoreductase" evidence="6">
    <location>
        <begin position="9"/>
        <end position="191"/>
    </location>
</feature>
<evidence type="ECO:0000256" key="5">
    <source>
        <dbReference type="ARBA" id="ARBA00023002"/>
    </source>
</evidence>
<name>A0AAW2BGD3_9ROSI</name>
<keyword evidence="8" id="KW-1185">Reference proteome</keyword>
<dbReference type="InterPro" id="IPR045170">
    <property type="entry name" value="MTOX"/>
</dbReference>
<protein>
    <recommendedName>
        <fullName evidence="6">FAD dependent oxidoreductase domain-containing protein</fullName>
    </recommendedName>
</protein>
<dbReference type="InterPro" id="IPR036188">
    <property type="entry name" value="FAD/NAD-bd_sf"/>
</dbReference>
<gene>
    <name evidence="7" type="ORF">SO802_033475</name>
</gene>
<dbReference type="InterPro" id="IPR006076">
    <property type="entry name" value="FAD-dep_OxRdtase"/>
</dbReference>
<evidence type="ECO:0000256" key="1">
    <source>
        <dbReference type="ARBA" id="ARBA00001974"/>
    </source>
</evidence>
<evidence type="ECO:0000256" key="4">
    <source>
        <dbReference type="ARBA" id="ARBA00022827"/>
    </source>
</evidence>
<sequence length="198" mass="22469">MAVFREEFDVIVVGAGVMGSSTAYQVSKRGHKVLLLEQFDFLHMRGSSHGESRTIRLAYPEEYYYPMVMESYKLWEEAESHIGYKVYFKAQQFDMGSSEDKRLREVIATCQKYSIPHEILDRQQVSDKFSGSFDIPDNWVGVCSSDGGVIKATKAVSMFQTLALQNGTILRDCMEVKDIRKDGVKGGVWVYASNGEKF</sequence>
<keyword evidence="3" id="KW-0285">Flavoprotein</keyword>
<comment type="similarity">
    <text evidence="2">Belongs to the MSOX/MTOX family.</text>
</comment>
<evidence type="ECO:0000313" key="7">
    <source>
        <dbReference type="EMBL" id="KAK9983950.1"/>
    </source>
</evidence>